<protein>
    <submittedName>
        <fullName evidence="1">Uncharacterized protein</fullName>
    </submittedName>
</protein>
<dbReference type="SUPFAM" id="SSF50956">
    <property type="entry name" value="Thermostable phytase (3-phytase)"/>
    <property type="match status" value="1"/>
</dbReference>
<accession>A0A075FXB8</accession>
<dbReference type="Gene3D" id="2.130.10.10">
    <property type="entry name" value="YVTN repeat-like/Quinoprotein amine dehydrogenase"/>
    <property type="match status" value="1"/>
</dbReference>
<dbReference type="InterPro" id="IPR015943">
    <property type="entry name" value="WD40/YVTN_repeat-like_dom_sf"/>
</dbReference>
<reference evidence="1" key="1">
    <citation type="journal article" date="2014" name="Genome Biol. Evol.">
        <title>Pangenome evidence for extensive interdomain horizontal transfer affecting lineage core and shell genes in uncultured planktonic thaumarchaeota and euryarchaeota.</title>
        <authorList>
            <person name="Deschamps P."/>
            <person name="Zivanovic Y."/>
            <person name="Moreira D."/>
            <person name="Rodriguez-Valera F."/>
            <person name="Lopez-Garcia P."/>
        </authorList>
    </citation>
    <scope>NUCLEOTIDE SEQUENCE</scope>
</reference>
<dbReference type="EMBL" id="KF900465">
    <property type="protein sequence ID" value="AIE95958.1"/>
    <property type="molecule type" value="Genomic_DNA"/>
</dbReference>
<name>A0A075FXB8_9ARCH</name>
<dbReference type="AlphaFoldDB" id="A0A075FXB8"/>
<proteinExistence type="predicted"/>
<evidence type="ECO:0000313" key="1">
    <source>
        <dbReference type="EMBL" id="AIE95958.1"/>
    </source>
</evidence>
<sequence length="98" mass="10316">MFITGGDGDDVNEYTLSVAWDVSSASFVDSFSVSSQDEAASDIAFSKSGLKMFITGNDGDDVNEYTLSVAWDVSSASFVDSFSVSSQEARPTGIAFGN</sequence>
<organism evidence="1">
    <name type="scientific">uncultured marine thaumarchaeote AD1000_71_B04</name>
    <dbReference type="NCBI Taxonomy" id="1455936"/>
    <lineage>
        <taxon>Archaea</taxon>
        <taxon>Nitrososphaerota</taxon>
        <taxon>environmental samples</taxon>
    </lineage>
</organism>